<protein>
    <submittedName>
        <fullName evidence="3">Mitochondrial carrier domain superfamily</fullName>
    </submittedName>
</protein>
<proteinExistence type="inferred from homology"/>
<comment type="caution">
    <text evidence="3">The sequence shown here is derived from an EMBL/GenBank/DDBJ whole genome shotgun (WGS) entry which is preliminary data.</text>
</comment>
<name>A0A8T1YCQ6_9BRAS</name>
<sequence>MSANSHPPNSKNVLCNAAAGAAAGVFAATFVCPLDVIKTRFQVHGLPKLGDANIKGSLIVGSLEQIPNCDGSSLQLGNLFYNV</sequence>
<keyword evidence="4" id="KW-1185">Reference proteome</keyword>
<comment type="similarity">
    <text evidence="2">Belongs to the mitochondrial carrier (TC 2.A.29) family.</text>
</comment>
<dbReference type="AlphaFoldDB" id="A0A8T1YCQ6"/>
<dbReference type="Pfam" id="PF00153">
    <property type="entry name" value="Mito_carr"/>
    <property type="match status" value="1"/>
</dbReference>
<dbReference type="PROSITE" id="PS50920">
    <property type="entry name" value="SOLCAR"/>
    <property type="match status" value="1"/>
</dbReference>
<gene>
    <name evidence="3" type="ORF">ISN45_Aa07g035970</name>
</gene>
<evidence type="ECO:0000256" key="1">
    <source>
        <dbReference type="PROSITE-ProRule" id="PRU00282"/>
    </source>
</evidence>
<evidence type="ECO:0000313" key="3">
    <source>
        <dbReference type="EMBL" id="KAG7543710.1"/>
    </source>
</evidence>
<dbReference type="GO" id="GO:0016020">
    <property type="term" value="C:membrane"/>
    <property type="evidence" value="ECO:0007669"/>
    <property type="project" value="UniProtKB-UniRule"/>
</dbReference>
<accession>A0A8T1YCQ6</accession>
<keyword evidence="1" id="KW-0472">Membrane</keyword>
<reference evidence="3 4" key="1">
    <citation type="submission" date="2020-12" db="EMBL/GenBank/DDBJ databases">
        <title>Concerted genomic and epigenomic changes stabilize Arabidopsis allopolyploids.</title>
        <authorList>
            <person name="Chen Z."/>
        </authorList>
    </citation>
    <scope>NUCLEOTIDE SEQUENCE [LARGE SCALE GENOMIC DNA]</scope>
    <source>
        <strain evidence="3">Allo738</strain>
        <tissue evidence="3">Leaf</tissue>
    </source>
</reference>
<keyword evidence="2" id="KW-0813">Transport</keyword>
<dbReference type="EMBL" id="JAEFBK010000012">
    <property type="protein sequence ID" value="KAG7543710.1"/>
    <property type="molecule type" value="Genomic_DNA"/>
</dbReference>
<dbReference type="Proteomes" id="UP000694240">
    <property type="component" value="Chromosome 12"/>
</dbReference>
<feature type="repeat" description="Solcar" evidence="1">
    <location>
        <begin position="11"/>
        <end position="83"/>
    </location>
</feature>
<dbReference type="InterPro" id="IPR018108">
    <property type="entry name" value="MCP_transmembrane"/>
</dbReference>
<keyword evidence="1 2" id="KW-0812">Transmembrane</keyword>
<evidence type="ECO:0000256" key="2">
    <source>
        <dbReference type="RuleBase" id="RU000488"/>
    </source>
</evidence>
<organism evidence="3 4">
    <name type="scientific">Arabidopsis thaliana x Arabidopsis arenosa</name>
    <dbReference type="NCBI Taxonomy" id="1240361"/>
    <lineage>
        <taxon>Eukaryota</taxon>
        <taxon>Viridiplantae</taxon>
        <taxon>Streptophyta</taxon>
        <taxon>Embryophyta</taxon>
        <taxon>Tracheophyta</taxon>
        <taxon>Spermatophyta</taxon>
        <taxon>Magnoliopsida</taxon>
        <taxon>eudicotyledons</taxon>
        <taxon>Gunneridae</taxon>
        <taxon>Pentapetalae</taxon>
        <taxon>rosids</taxon>
        <taxon>malvids</taxon>
        <taxon>Brassicales</taxon>
        <taxon>Brassicaceae</taxon>
        <taxon>Camelineae</taxon>
        <taxon>Arabidopsis</taxon>
    </lineage>
</organism>
<evidence type="ECO:0000313" key="4">
    <source>
        <dbReference type="Proteomes" id="UP000694240"/>
    </source>
</evidence>